<comment type="subunit">
    <text evidence="9">Interacts with AP4B1 and AP4E1; the interaction is direct and mediates the association of TEPSIN with the adapter-like complex 4 (AP-4), a heterotetramer composed of AP4B1, AP4E1, AP4M1 and AP4S1.</text>
</comment>
<feature type="region of interest" description="Disordered" evidence="12">
    <location>
        <begin position="590"/>
        <end position="610"/>
    </location>
</feature>
<feature type="domain" description="AP-4 complex accessory subunit Tepsin VHS/ENTH-like" evidence="14">
    <location>
        <begin position="479"/>
        <end position="583"/>
    </location>
</feature>
<gene>
    <name evidence="15 17" type="primary">TEPSIN</name>
</gene>
<keyword evidence="4" id="KW-0963">Cytoplasm</keyword>
<protein>
    <recommendedName>
        <fullName evidence="10">AP-4 complex accessory subunit Tepsin</fullName>
    </recommendedName>
    <alternativeName>
        <fullName evidence="11">ENTH domain-containing protein 2</fullName>
    </alternativeName>
</protein>
<evidence type="ECO:0000256" key="1">
    <source>
        <dbReference type="ARBA" id="ARBA00004150"/>
    </source>
</evidence>
<feature type="domain" description="ENTH" evidence="13">
    <location>
        <begin position="189"/>
        <end position="296"/>
    </location>
</feature>
<accession>A0A1D5QCV7</accession>
<dbReference type="InterPro" id="IPR058028">
    <property type="entry name" value="Tepsin_VHS/ENTH-like"/>
</dbReference>
<dbReference type="FunCoup" id="A0A1D5QCV7">
    <property type="interactions" value="1605"/>
</dbReference>
<sequence length="760" mass="78671">MGSLDPVTALPPSHLPALLLLSSSTGLPAAPHLGPAGGQPLGEGAEAASHAAPHSSVHRHEWLFPEPLGAVILGPSSSGVKQLDRSALPPITFPALLNWPEPLQLALVLVCLCPGTSDWPRLKLFTKPTSGPAPPRGIGRRSQTRAVIGEPGPGGSGADREGTWIMAAAPPLRDRLSFLHRLPILLKGTSDDDVPCPGYLFEEIAKISHESPGSSQCLLEYLLSRLHSSSGHGKLKVLKILLYLCGHGSSSFLLILKRNSAFIQEAAAFAGPPDPLHGNSLYQKVRAAAQDLGSTLFSDTVLPLAPSQPLGNPPATGMGSQARPHGTLQGFGYSKEHGGTGAGSAGEAFLSTIQKAAEVVASAMRPGPESPSTQRLLPRGDTYQPATMPSANHGPPTLGNPLPGAIPGPRAMRHQPGQAGGGWDELDSSPSSQNSSQNSDLSRVSDSGSHSGSDSHSGASREPGDLAERVEVVALSDCQQELSLVRTVTRGPCAFLSREEAQHFLKACGLLNCEAVLQLLTCHLRGTSECTQLRALCAIASLGSADLLPQEHILLRTRPRLQELSMGSPGPVTNKATKILRHFEASCGQLSPARGTSAEPGPTAALPGPSDLLTDAVPLAGSQLFLQPLSSTAVSCRSPAPSSGMPPSPVPTPPPDASPIPARGDPSKAKARLAESRGWGPEQVLGGTDSPKRGPSDCAWSRDSLFAGMELVACPRLVGAGAAAGESCLDAPQAPQTSSQRTAVKEPPGSEPSAFAFLNA</sequence>
<evidence type="ECO:0000256" key="8">
    <source>
        <dbReference type="ARBA" id="ARBA00054808"/>
    </source>
</evidence>
<keyword evidence="7" id="KW-0968">Cytoplasmic vesicle</keyword>
<feature type="region of interest" description="Disordered" evidence="12">
    <location>
        <begin position="125"/>
        <end position="161"/>
    </location>
</feature>
<name>A0A1D5QCV7_MACMU</name>
<feature type="region of interest" description="Disordered" evidence="12">
    <location>
        <begin position="635"/>
        <end position="696"/>
    </location>
</feature>
<proteinExistence type="predicted"/>
<dbReference type="GO" id="GO:0005829">
    <property type="term" value="C:cytosol"/>
    <property type="evidence" value="ECO:0007669"/>
    <property type="project" value="UniProtKB-SubCell"/>
</dbReference>
<keyword evidence="6" id="KW-0472">Membrane</keyword>
<comment type="subcellular location">
    <subcellularLocation>
        <location evidence="2">Cytoplasm</location>
        <location evidence="2">Cytosol</location>
    </subcellularLocation>
    <subcellularLocation>
        <location evidence="3">Cytoplasmic vesicle</location>
    </subcellularLocation>
    <subcellularLocation>
        <location evidence="1">Golgi apparatus</location>
        <location evidence="1">trans-Golgi network membrane</location>
        <topology evidence="1">Peripheral membrane protein</topology>
    </subcellularLocation>
</comment>
<evidence type="ECO:0000256" key="12">
    <source>
        <dbReference type="SAM" id="MobiDB-lite"/>
    </source>
</evidence>
<evidence type="ECO:0000256" key="4">
    <source>
        <dbReference type="ARBA" id="ARBA00022490"/>
    </source>
</evidence>
<evidence type="ECO:0000256" key="7">
    <source>
        <dbReference type="ARBA" id="ARBA00023329"/>
    </source>
</evidence>
<dbReference type="VGNC" id="VGNC:79613">
    <property type="gene designation" value="TEPSIN"/>
</dbReference>
<dbReference type="InterPro" id="IPR013809">
    <property type="entry name" value="ENTH"/>
</dbReference>
<evidence type="ECO:0000256" key="11">
    <source>
        <dbReference type="ARBA" id="ARBA00083708"/>
    </source>
</evidence>
<dbReference type="Pfam" id="PF01417">
    <property type="entry name" value="ENTH"/>
    <property type="match status" value="1"/>
</dbReference>
<feature type="region of interest" description="Disordered" evidence="12">
    <location>
        <begin position="362"/>
        <end position="464"/>
    </location>
</feature>
<dbReference type="STRING" id="9544.ENSMMUP00000045876"/>
<feature type="compositionally biased region" description="Pro residues" evidence="12">
    <location>
        <begin position="644"/>
        <end position="658"/>
    </location>
</feature>
<evidence type="ECO:0000259" key="13">
    <source>
        <dbReference type="Pfam" id="PF01417"/>
    </source>
</evidence>
<dbReference type="OMA" id="XDLASAL"/>
<dbReference type="SUPFAM" id="SSF48464">
    <property type="entry name" value="ENTH/VHS domain"/>
    <property type="match status" value="1"/>
</dbReference>
<keyword evidence="5" id="KW-0333">Golgi apparatus</keyword>
<reference evidence="16" key="1">
    <citation type="journal article" date="2007" name="Science">
        <title>Evolutionary and biomedical insights from the rhesus macaque genome.</title>
        <authorList>
            <person name="Gibbs R.A."/>
            <person name="Rogers J."/>
            <person name="Katze M.G."/>
            <person name="Bumgarner R."/>
            <person name="Weinstock G.M."/>
            <person name="Mardis E.R."/>
            <person name="Remington K.A."/>
            <person name="Strausberg R.L."/>
            <person name="Venter J.C."/>
            <person name="Wilson R.K."/>
            <person name="Batzer M.A."/>
            <person name="Bustamante C.D."/>
            <person name="Eichler E.E."/>
            <person name="Hahn M.W."/>
            <person name="Hardison R.C."/>
            <person name="Makova K.D."/>
            <person name="Miller W."/>
            <person name="Milosavljevic A."/>
            <person name="Palermo R.E."/>
            <person name="Siepel A."/>
            <person name="Sikela J.M."/>
            <person name="Attaway T."/>
            <person name="Bell S."/>
            <person name="Bernard K.E."/>
            <person name="Buhay C.J."/>
            <person name="Chandrabose M.N."/>
            <person name="Dao M."/>
            <person name="Davis C."/>
            <person name="Delehaunty K.D."/>
            <person name="Ding Y."/>
            <person name="Dinh H.H."/>
            <person name="Dugan-Rocha S."/>
            <person name="Fulton L.A."/>
            <person name="Gabisi R.A."/>
            <person name="Garner T.T."/>
            <person name="Godfrey J."/>
            <person name="Hawes A.C."/>
            <person name="Hernandez J."/>
            <person name="Hines S."/>
            <person name="Holder M."/>
            <person name="Hume J."/>
            <person name="Jhangiani S.N."/>
            <person name="Joshi V."/>
            <person name="Khan Z.M."/>
            <person name="Kirkness E.F."/>
            <person name="Cree A."/>
            <person name="Fowler R.G."/>
            <person name="Lee S."/>
            <person name="Lewis L.R."/>
            <person name="Li Z."/>
            <person name="Liu Y.-S."/>
            <person name="Moore S.M."/>
            <person name="Muzny D."/>
            <person name="Nazareth L.V."/>
            <person name="Ngo D.N."/>
            <person name="Okwuonu G.O."/>
            <person name="Pai G."/>
            <person name="Parker D."/>
            <person name="Paul H.A."/>
            <person name="Pfannkoch C."/>
            <person name="Pohl C.S."/>
            <person name="Rogers Y.-H.C."/>
            <person name="Ruiz S.J."/>
            <person name="Sabo A."/>
            <person name="Santibanez J."/>
            <person name="Schneider B.W."/>
            <person name="Smith S.M."/>
            <person name="Sodergren E."/>
            <person name="Svatek A.F."/>
            <person name="Utterback T.R."/>
            <person name="Vattathil S."/>
            <person name="Warren W."/>
            <person name="White C.S."/>
            <person name="Chinwalla A.T."/>
            <person name="Feng Y."/>
            <person name="Halpern A.L."/>
            <person name="Hillier L.W."/>
            <person name="Huang X."/>
            <person name="Minx P."/>
            <person name="Nelson J.O."/>
            <person name="Pepin K.H."/>
            <person name="Qin X."/>
            <person name="Sutton G.G."/>
            <person name="Venter E."/>
            <person name="Walenz B.P."/>
            <person name="Wallis J.W."/>
            <person name="Worley K.C."/>
            <person name="Yang S.-P."/>
            <person name="Jones S.M."/>
            <person name="Marra M.A."/>
            <person name="Rocchi M."/>
            <person name="Schein J.E."/>
            <person name="Baertsch R."/>
            <person name="Clarke L."/>
            <person name="Csuros M."/>
            <person name="Glasscock J."/>
            <person name="Harris R.A."/>
            <person name="Havlak P."/>
            <person name="Jackson A.R."/>
            <person name="Jiang H."/>
            <person name="Liu Y."/>
            <person name="Messina D.N."/>
            <person name="Shen Y."/>
            <person name="Song H.X.-Z."/>
            <person name="Wylie T."/>
            <person name="Zhang L."/>
            <person name="Birney E."/>
            <person name="Han K."/>
            <person name="Konkel M.K."/>
            <person name="Lee J."/>
            <person name="Smit A.F.A."/>
            <person name="Ullmer B."/>
            <person name="Wang H."/>
            <person name="Xing J."/>
            <person name="Burhans R."/>
            <person name="Cheng Z."/>
            <person name="Karro J.E."/>
            <person name="Ma J."/>
            <person name="Raney B."/>
            <person name="She X."/>
            <person name="Cox M.J."/>
            <person name="Demuth J.P."/>
            <person name="Dumas L.J."/>
            <person name="Han S.-G."/>
            <person name="Hopkins J."/>
            <person name="Karimpour-Fard A."/>
            <person name="Kim Y.H."/>
            <person name="Pollack J.R."/>
            <person name="Vinar T."/>
            <person name="Addo-Quaye C."/>
            <person name="Degenhardt J."/>
            <person name="Denby A."/>
            <person name="Hubisz M.J."/>
            <person name="Indap A."/>
            <person name="Kosiol C."/>
            <person name="Lahn B.T."/>
            <person name="Lawson H.A."/>
            <person name="Marklein A."/>
            <person name="Nielsen R."/>
            <person name="Vallender E.J."/>
            <person name="Clark A.G."/>
            <person name="Ferguson B."/>
            <person name="Hernandez R.D."/>
            <person name="Hirani K."/>
            <person name="Kehrer-Sawatzki H."/>
            <person name="Kolb J."/>
            <person name="Patil S."/>
            <person name="Pu L.-L."/>
            <person name="Ren Y."/>
            <person name="Smith D.G."/>
            <person name="Wheeler D.A."/>
            <person name="Schenck I."/>
            <person name="Ball E.V."/>
            <person name="Chen R."/>
            <person name="Cooper D.N."/>
            <person name="Giardine B."/>
            <person name="Hsu F."/>
            <person name="Kent W.J."/>
            <person name="Lesk A."/>
            <person name="Nelson D.L."/>
            <person name="O'brien W.E."/>
            <person name="Pruefer K."/>
            <person name="Stenson P.D."/>
            <person name="Wallace J.C."/>
            <person name="Ke H."/>
            <person name="Liu X.-M."/>
            <person name="Wang P."/>
            <person name="Xiang A.P."/>
            <person name="Yang F."/>
            <person name="Barber G.P."/>
            <person name="Haussler D."/>
            <person name="Karolchik D."/>
            <person name="Kern A.D."/>
            <person name="Kuhn R.M."/>
            <person name="Smith K.E."/>
            <person name="Zwieg A.S."/>
        </authorList>
    </citation>
    <scope>NUCLEOTIDE SEQUENCE [LARGE SCALE GENOMIC DNA]</scope>
    <source>
        <strain evidence="16">17573</strain>
    </source>
</reference>
<evidence type="ECO:0000256" key="10">
    <source>
        <dbReference type="ARBA" id="ARBA00070138"/>
    </source>
</evidence>
<organism evidence="15 16">
    <name type="scientific">Macaca mulatta</name>
    <name type="common">Rhesus macaque</name>
    <dbReference type="NCBI Taxonomy" id="9544"/>
    <lineage>
        <taxon>Eukaryota</taxon>
        <taxon>Metazoa</taxon>
        <taxon>Chordata</taxon>
        <taxon>Craniata</taxon>
        <taxon>Vertebrata</taxon>
        <taxon>Euteleostomi</taxon>
        <taxon>Mammalia</taxon>
        <taxon>Eutheria</taxon>
        <taxon>Euarchontoglires</taxon>
        <taxon>Primates</taxon>
        <taxon>Haplorrhini</taxon>
        <taxon>Catarrhini</taxon>
        <taxon>Cercopithecidae</taxon>
        <taxon>Cercopithecinae</taxon>
        <taxon>Macaca</taxon>
    </lineage>
</organism>
<dbReference type="InterPro" id="IPR035802">
    <property type="entry name" value="ENTH/VHS_tepsin"/>
</dbReference>
<dbReference type="PANTHER" id="PTHR21514">
    <property type="entry name" value="AP-4 COMPLEX ACCESSORY SUBUNIT TEPSIN"/>
    <property type="match status" value="1"/>
</dbReference>
<evidence type="ECO:0000313" key="17">
    <source>
        <dbReference type="VGNC" id="VGNC:79613"/>
    </source>
</evidence>
<reference evidence="15" key="2">
    <citation type="submission" date="2019-01" db="EMBL/GenBank/DDBJ databases">
        <authorList>
            <person name="Graves T."/>
            <person name="Eichler E.E."/>
            <person name="Wilson R.K."/>
        </authorList>
    </citation>
    <scope>NUCLEOTIDE SEQUENCE [LARGE SCALE GENOMIC DNA]</scope>
    <source>
        <strain evidence="15">17573</strain>
    </source>
</reference>
<evidence type="ECO:0000256" key="2">
    <source>
        <dbReference type="ARBA" id="ARBA00004514"/>
    </source>
</evidence>
<dbReference type="Bgee" id="ENSMMUG00000003291">
    <property type="expression patterns" value="Expressed in spermatid and 21 other cell types or tissues"/>
</dbReference>
<evidence type="ECO:0000256" key="3">
    <source>
        <dbReference type="ARBA" id="ARBA00004541"/>
    </source>
</evidence>
<keyword evidence="16" id="KW-1185">Reference proteome</keyword>
<evidence type="ECO:0000259" key="14">
    <source>
        <dbReference type="Pfam" id="PF25827"/>
    </source>
</evidence>
<dbReference type="ExpressionAtlas" id="A0A1D5QCV7">
    <property type="expression patterns" value="baseline"/>
</dbReference>
<dbReference type="SMR" id="A0A1D5QCV7"/>
<dbReference type="Pfam" id="PF25827">
    <property type="entry name" value="TVHS-like"/>
    <property type="match status" value="1"/>
</dbReference>
<dbReference type="Ensembl" id="ENSMMUT00000075949.2">
    <property type="protein sequence ID" value="ENSMMUP00000045876.2"/>
    <property type="gene ID" value="ENSMMUG00000003291.4"/>
</dbReference>
<dbReference type="InterPro" id="IPR039273">
    <property type="entry name" value="TEPSIN"/>
</dbReference>
<dbReference type="InParanoid" id="A0A1D5QCV7"/>
<reference evidence="15" key="4">
    <citation type="submission" date="2025-09" db="UniProtKB">
        <authorList>
            <consortium name="Ensembl"/>
        </authorList>
    </citation>
    <scope>IDENTIFICATION</scope>
    <source>
        <strain evidence="15">17573</strain>
    </source>
</reference>
<dbReference type="VEuPathDB" id="HostDB:ENSMMUG00000003291"/>
<dbReference type="GeneTree" id="ENSGT00390000015076"/>
<dbReference type="GO" id="GO:0030662">
    <property type="term" value="C:coated vesicle membrane"/>
    <property type="evidence" value="ECO:0007669"/>
    <property type="project" value="UniProtKB-ARBA"/>
</dbReference>
<evidence type="ECO:0000313" key="16">
    <source>
        <dbReference type="Proteomes" id="UP000006718"/>
    </source>
</evidence>
<reference evidence="15" key="3">
    <citation type="submission" date="2025-08" db="UniProtKB">
        <authorList>
            <consortium name="Ensembl"/>
        </authorList>
    </citation>
    <scope>IDENTIFICATION</scope>
    <source>
        <strain evidence="15">17573</strain>
    </source>
</reference>
<feature type="region of interest" description="Disordered" evidence="12">
    <location>
        <begin position="728"/>
        <end position="760"/>
    </location>
</feature>
<dbReference type="GO" id="GO:0032588">
    <property type="term" value="C:trans-Golgi network membrane"/>
    <property type="evidence" value="ECO:0000318"/>
    <property type="project" value="GO_Central"/>
</dbReference>
<dbReference type="Gene3D" id="1.25.40.90">
    <property type="match status" value="1"/>
</dbReference>
<evidence type="ECO:0000256" key="9">
    <source>
        <dbReference type="ARBA" id="ARBA00065876"/>
    </source>
</evidence>
<feature type="compositionally biased region" description="Low complexity" evidence="12">
    <location>
        <begin position="428"/>
        <end position="460"/>
    </location>
</feature>
<evidence type="ECO:0000256" key="6">
    <source>
        <dbReference type="ARBA" id="ARBA00023136"/>
    </source>
</evidence>
<dbReference type="FunFam" id="1.25.40.90:FF:000029">
    <property type="entry name" value="AP-4 complex accessory subunit Tepsin"/>
    <property type="match status" value="1"/>
</dbReference>
<evidence type="ECO:0000313" key="15">
    <source>
        <dbReference type="Ensembl" id="ENSMMUP00000045876.2"/>
    </source>
</evidence>
<feature type="compositionally biased region" description="Basic and acidic residues" evidence="12">
    <location>
        <begin position="665"/>
        <end position="675"/>
    </location>
</feature>
<dbReference type="PANTHER" id="PTHR21514:SF0">
    <property type="entry name" value="AP-4 COMPLEX ACCESSORY SUBUNIT TEPSIN"/>
    <property type="match status" value="1"/>
</dbReference>
<dbReference type="InterPro" id="IPR008942">
    <property type="entry name" value="ENTH_VHS"/>
</dbReference>
<dbReference type="Proteomes" id="UP000006718">
    <property type="component" value="Chromosome 16"/>
</dbReference>
<dbReference type="AlphaFoldDB" id="A0A1D5QCV7"/>
<evidence type="ECO:0000256" key="5">
    <source>
        <dbReference type="ARBA" id="ARBA00023034"/>
    </source>
</evidence>
<comment type="function">
    <text evidence="8">Associates with the adapter-like complex 4 (AP-4) and may therefore play a role in vesicular trafficking of proteins at the trans-Golgi network.</text>
</comment>
<feature type="region of interest" description="Disordered" evidence="12">
    <location>
        <begin position="30"/>
        <end position="52"/>
    </location>
</feature>
<dbReference type="CDD" id="cd03572">
    <property type="entry name" value="ENTH_like_Tepsin"/>
    <property type="match status" value="1"/>
</dbReference>